<proteinExistence type="predicted"/>
<evidence type="ECO:0000313" key="2">
    <source>
        <dbReference type="Proteomes" id="UP001205566"/>
    </source>
</evidence>
<gene>
    <name evidence="1" type="ORF">HXX02_00110</name>
</gene>
<protein>
    <submittedName>
        <fullName evidence="1">Uncharacterized protein</fullName>
    </submittedName>
</protein>
<name>A0ABT1NVF9_9GAMM</name>
<keyword evidence="2" id="KW-1185">Reference proteome</keyword>
<sequence>MATLLRGRCAPIFAQQSAQSKLPLLAALSIQAMKQILLTLTLLYSALAFSSDFESRLSQAMKVAEIEPGKTYEQVVRESTWDINSSCFHESAKVRATPGYYQLVASINSQGIASHIMVKPEHHYSSCVAKWFSENTFANPPKDNWPIFLNVNIQP</sequence>
<organism evidence="1 2">
    <name type="scientific">Microbulbifer elongatus</name>
    <dbReference type="NCBI Taxonomy" id="86173"/>
    <lineage>
        <taxon>Bacteria</taxon>
        <taxon>Pseudomonadati</taxon>
        <taxon>Pseudomonadota</taxon>
        <taxon>Gammaproteobacteria</taxon>
        <taxon>Cellvibrionales</taxon>
        <taxon>Microbulbiferaceae</taxon>
        <taxon>Microbulbifer</taxon>
    </lineage>
</organism>
<evidence type="ECO:0000313" key="1">
    <source>
        <dbReference type="EMBL" id="MCQ3827838.1"/>
    </source>
</evidence>
<dbReference type="RefSeq" id="WP_255872774.1">
    <property type="nucleotide sequence ID" value="NZ_JACASI010000003.1"/>
</dbReference>
<comment type="caution">
    <text evidence="1">The sequence shown here is derived from an EMBL/GenBank/DDBJ whole genome shotgun (WGS) entry which is preliminary data.</text>
</comment>
<reference evidence="1" key="1">
    <citation type="thesis" date="2020" institute="Technische Universitat Dresden" country="Dresden, Germany">
        <title>The Agarolytic System of Microbulbifer elongatus PORT2, Isolated from Batu Karas, Pangandaran West Java Indonesia.</title>
        <authorList>
            <person name="Anggraeni S.R."/>
        </authorList>
    </citation>
    <scope>NUCLEOTIDE SEQUENCE</scope>
    <source>
        <strain evidence="1">PORT2</strain>
    </source>
</reference>
<dbReference type="Proteomes" id="UP001205566">
    <property type="component" value="Unassembled WGS sequence"/>
</dbReference>
<accession>A0ABT1NVF9</accession>
<dbReference type="EMBL" id="JACASI010000003">
    <property type="protein sequence ID" value="MCQ3827838.1"/>
    <property type="molecule type" value="Genomic_DNA"/>
</dbReference>